<comment type="caution">
    <text evidence="2">The sequence shown here is derived from an EMBL/GenBank/DDBJ whole genome shotgun (WGS) entry which is preliminary data.</text>
</comment>
<feature type="transmembrane region" description="Helical" evidence="1">
    <location>
        <begin position="14"/>
        <end position="37"/>
    </location>
</feature>
<gene>
    <name evidence="2" type="ORF">M0H32_03195</name>
</gene>
<protein>
    <submittedName>
        <fullName evidence="2">AzlD domain-containing protein</fullName>
    </submittedName>
</protein>
<feature type="transmembrane region" description="Helical" evidence="1">
    <location>
        <begin position="103"/>
        <end position="123"/>
    </location>
</feature>
<evidence type="ECO:0000313" key="2">
    <source>
        <dbReference type="EMBL" id="MCK7611157.1"/>
    </source>
</evidence>
<dbReference type="InterPro" id="IPR008407">
    <property type="entry name" value="Brnchd-chn_aa_trnsp_AzlD"/>
</dbReference>
<keyword evidence="1" id="KW-0472">Membrane</keyword>
<reference evidence="2" key="1">
    <citation type="submission" date="2022-04" db="EMBL/GenBank/DDBJ databases">
        <title>Roseibium sp. CAU 1639 isolated from mud.</title>
        <authorList>
            <person name="Kim W."/>
        </authorList>
    </citation>
    <scope>NUCLEOTIDE SEQUENCE</scope>
    <source>
        <strain evidence="2">CAU 1639</strain>
    </source>
</reference>
<evidence type="ECO:0000256" key="1">
    <source>
        <dbReference type="SAM" id="Phobius"/>
    </source>
</evidence>
<dbReference type="Proteomes" id="UP001431221">
    <property type="component" value="Unassembled WGS sequence"/>
</dbReference>
<sequence length="127" mass="13610">MDGLMTDAGLGDTWWWPFVMILVAGWLATDVWRWLGVFAGGRLREDGELLIWVRCVATALVAGVISKLILFPQGILAETPLALRLAAAGVGFSAFLLFKQRVIVGVLAAEAFLLAGWLGLTALQGGL</sequence>
<organism evidence="2 3">
    <name type="scientific">Roseibium sediminicola</name>
    <dbReference type="NCBI Taxonomy" id="2933272"/>
    <lineage>
        <taxon>Bacteria</taxon>
        <taxon>Pseudomonadati</taxon>
        <taxon>Pseudomonadota</taxon>
        <taxon>Alphaproteobacteria</taxon>
        <taxon>Hyphomicrobiales</taxon>
        <taxon>Stappiaceae</taxon>
        <taxon>Roseibium</taxon>
    </lineage>
</organism>
<accession>A0ABT0GPY2</accession>
<feature type="transmembrane region" description="Helical" evidence="1">
    <location>
        <begin position="81"/>
        <end position="98"/>
    </location>
</feature>
<keyword evidence="1" id="KW-0812">Transmembrane</keyword>
<dbReference type="Pfam" id="PF05437">
    <property type="entry name" value="AzlD"/>
    <property type="match status" value="1"/>
</dbReference>
<dbReference type="EMBL" id="JALNMJ010000002">
    <property type="protein sequence ID" value="MCK7611157.1"/>
    <property type="molecule type" value="Genomic_DNA"/>
</dbReference>
<evidence type="ECO:0000313" key="3">
    <source>
        <dbReference type="Proteomes" id="UP001431221"/>
    </source>
</evidence>
<dbReference type="RefSeq" id="WP_248150618.1">
    <property type="nucleotide sequence ID" value="NZ_JALNMJ010000002.1"/>
</dbReference>
<keyword evidence="3" id="KW-1185">Reference proteome</keyword>
<keyword evidence="1" id="KW-1133">Transmembrane helix</keyword>
<proteinExistence type="predicted"/>
<feature type="transmembrane region" description="Helical" evidence="1">
    <location>
        <begin position="49"/>
        <end position="69"/>
    </location>
</feature>
<name>A0ABT0GPY2_9HYPH</name>